<gene>
    <name evidence="2" type="ORF">AGLY_002563</name>
</gene>
<comment type="caution">
    <text evidence="2">The sequence shown here is derived from an EMBL/GenBank/DDBJ whole genome shotgun (WGS) entry which is preliminary data.</text>
</comment>
<feature type="non-terminal residue" evidence="2">
    <location>
        <position position="242"/>
    </location>
</feature>
<feature type="region of interest" description="Disordered" evidence="1">
    <location>
        <begin position="114"/>
        <end position="145"/>
    </location>
</feature>
<evidence type="ECO:0000313" key="3">
    <source>
        <dbReference type="Proteomes" id="UP000475862"/>
    </source>
</evidence>
<dbReference type="AlphaFoldDB" id="A0A6G0U2Y6"/>
<feature type="region of interest" description="Disordered" evidence="1">
    <location>
        <begin position="171"/>
        <end position="192"/>
    </location>
</feature>
<organism evidence="2 3">
    <name type="scientific">Aphis glycines</name>
    <name type="common">Soybean aphid</name>
    <dbReference type="NCBI Taxonomy" id="307491"/>
    <lineage>
        <taxon>Eukaryota</taxon>
        <taxon>Metazoa</taxon>
        <taxon>Ecdysozoa</taxon>
        <taxon>Arthropoda</taxon>
        <taxon>Hexapoda</taxon>
        <taxon>Insecta</taxon>
        <taxon>Pterygota</taxon>
        <taxon>Neoptera</taxon>
        <taxon>Paraneoptera</taxon>
        <taxon>Hemiptera</taxon>
        <taxon>Sternorrhyncha</taxon>
        <taxon>Aphidomorpha</taxon>
        <taxon>Aphidoidea</taxon>
        <taxon>Aphididae</taxon>
        <taxon>Aphidini</taxon>
        <taxon>Aphis</taxon>
        <taxon>Aphis</taxon>
    </lineage>
</organism>
<dbReference type="EMBL" id="VYZN01000009">
    <property type="protein sequence ID" value="KAE9542652.1"/>
    <property type="molecule type" value="Genomic_DNA"/>
</dbReference>
<reference evidence="2 3" key="1">
    <citation type="submission" date="2019-08" db="EMBL/GenBank/DDBJ databases">
        <title>The genome of the soybean aphid Biotype 1, its phylome, world population structure and adaptation to the North American continent.</title>
        <authorList>
            <person name="Giordano R."/>
            <person name="Donthu R.K."/>
            <person name="Hernandez A.G."/>
            <person name="Wright C.L."/>
            <person name="Zimin A.V."/>
        </authorList>
    </citation>
    <scope>NUCLEOTIDE SEQUENCE [LARGE SCALE GENOMIC DNA]</scope>
    <source>
        <tissue evidence="2">Whole aphids</tissue>
    </source>
</reference>
<name>A0A6G0U2Y6_APHGL</name>
<protein>
    <submittedName>
        <fullName evidence="2">Uncharacterized protein</fullName>
    </submittedName>
</protein>
<proteinExistence type="predicted"/>
<evidence type="ECO:0000256" key="1">
    <source>
        <dbReference type="SAM" id="MobiDB-lite"/>
    </source>
</evidence>
<feature type="compositionally biased region" description="Basic residues" evidence="1">
    <location>
        <begin position="116"/>
        <end position="126"/>
    </location>
</feature>
<evidence type="ECO:0000313" key="2">
    <source>
        <dbReference type="EMBL" id="KAE9542652.1"/>
    </source>
</evidence>
<sequence length="242" mass="26979">MLHNHSRVPTMTMTTRVGLLVSIFDIPSITCTSVKGNEPYIADGHTSPSLDLQRRRTEFVVLPTFESNYYYVYKPDGRTDEQAALVDGSGGVCDYRGIRSPYIRIYRGGGGDYTVRGRRQRRRRPSHGPQCAFSDGPGRAQETDRKHALPVHNGPMAAIQEHTGDERICRGKRKNRSINPRSRQKEQPLGGKREVCNNVNDFFLHTQLGAVVAAAAHTAVPRCPVGIGSESEQLKCVDFERT</sequence>
<dbReference type="Proteomes" id="UP000475862">
    <property type="component" value="Unassembled WGS sequence"/>
</dbReference>
<accession>A0A6G0U2Y6</accession>
<keyword evidence="3" id="KW-1185">Reference proteome</keyword>
<feature type="compositionally biased region" description="Basic and acidic residues" evidence="1">
    <location>
        <begin position="183"/>
        <end position="192"/>
    </location>
</feature>